<gene>
    <name evidence="3" type="primary">lanM</name>
    <name evidence="3" type="ORF">FGD71_004445</name>
</gene>
<proteinExistence type="predicted"/>
<feature type="binding site" evidence="1">
    <location>
        <position position="979"/>
    </location>
    <ligand>
        <name>Zn(2+)</name>
        <dbReference type="ChEBI" id="CHEBI:29105"/>
    </ligand>
</feature>
<dbReference type="InterPro" id="IPR017146">
    <property type="entry name" value="Lanti_2_LanM"/>
</dbReference>
<dbReference type="PRINTS" id="PR01950">
    <property type="entry name" value="LANCSUPER"/>
</dbReference>
<evidence type="ECO:0000313" key="4">
    <source>
        <dbReference type="Proteomes" id="UP000317378"/>
    </source>
</evidence>
<dbReference type="Proteomes" id="UP000317378">
    <property type="component" value="Unassembled WGS sequence"/>
</dbReference>
<dbReference type="EMBL" id="VCHX02000047">
    <property type="protein sequence ID" value="TPQ23472.1"/>
    <property type="molecule type" value="Genomic_DNA"/>
</dbReference>
<dbReference type="CDD" id="cd04792">
    <property type="entry name" value="LanM-like"/>
    <property type="match status" value="1"/>
</dbReference>
<dbReference type="Pfam" id="PF13575">
    <property type="entry name" value="DUF4135"/>
    <property type="match status" value="1"/>
</dbReference>
<dbReference type="PIRSF" id="PIRSF037228">
    <property type="entry name" value="Lant_mod_RumM"/>
    <property type="match status" value="1"/>
</dbReference>
<evidence type="ECO:0000256" key="1">
    <source>
        <dbReference type="PIRSR" id="PIRSR607822-1"/>
    </source>
</evidence>
<feature type="domain" description="Lantibiotic biosynthesis protein dehydration" evidence="2">
    <location>
        <begin position="214"/>
        <end position="587"/>
    </location>
</feature>
<protein>
    <submittedName>
        <fullName evidence="3">Type 2 lantipeptide synthetase LanM</fullName>
    </submittedName>
</protein>
<keyword evidence="1" id="KW-0862">Zinc</keyword>
<dbReference type="GO" id="GO:0005975">
    <property type="term" value="P:carbohydrate metabolic process"/>
    <property type="evidence" value="ECO:0007669"/>
    <property type="project" value="InterPro"/>
</dbReference>
<feature type="binding site" evidence="1">
    <location>
        <position position="980"/>
    </location>
    <ligand>
        <name>Zn(2+)</name>
        <dbReference type="ChEBI" id="CHEBI:29105"/>
    </ligand>
</feature>
<dbReference type="SUPFAM" id="SSF158745">
    <property type="entry name" value="LanC-like"/>
    <property type="match status" value="1"/>
</dbReference>
<accession>A0A505DQN0</accession>
<dbReference type="InterPro" id="IPR007822">
    <property type="entry name" value="LANC-like"/>
</dbReference>
<reference evidence="3 4" key="1">
    <citation type="submission" date="2019-06" db="EMBL/GenBank/DDBJ databases">
        <title>Streptomyces sporangiiformans sp. nov., a novel actinomycete isolated from soil in Mount Song.</title>
        <authorList>
            <person name="Han L."/>
        </authorList>
    </citation>
    <scope>NUCLEOTIDE SEQUENCE [LARGE SCALE GENOMIC DNA]</scope>
    <source>
        <strain evidence="3 4">NEAU-SSA 1</strain>
    </source>
</reference>
<name>A0A505DQN0_9ACTN</name>
<keyword evidence="4" id="KW-1185">Reference proteome</keyword>
<dbReference type="Gene3D" id="1.50.10.10">
    <property type="match status" value="1"/>
</dbReference>
<organism evidence="3 4">
    <name type="scientific">Streptomyces sporangiiformans</name>
    <dbReference type="NCBI Taxonomy" id="2315329"/>
    <lineage>
        <taxon>Bacteria</taxon>
        <taxon>Bacillati</taxon>
        <taxon>Actinomycetota</taxon>
        <taxon>Actinomycetes</taxon>
        <taxon>Kitasatosporales</taxon>
        <taxon>Streptomycetaceae</taxon>
        <taxon>Streptomyces</taxon>
    </lineage>
</organism>
<dbReference type="GO" id="GO:0046872">
    <property type="term" value="F:metal ion binding"/>
    <property type="evidence" value="ECO:0007669"/>
    <property type="project" value="UniProtKB-KW"/>
</dbReference>
<dbReference type="OrthoDB" id="9148343at2"/>
<dbReference type="InterPro" id="IPR012341">
    <property type="entry name" value="6hp_glycosidase-like_sf"/>
</dbReference>
<dbReference type="NCBIfam" id="TIGR03897">
    <property type="entry name" value="lanti_2_LanM"/>
    <property type="match status" value="1"/>
</dbReference>
<dbReference type="GO" id="GO:0031179">
    <property type="term" value="P:peptide modification"/>
    <property type="evidence" value="ECO:0007669"/>
    <property type="project" value="InterPro"/>
</dbReference>
<dbReference type="Pfam" id="PF05147">
    <property type="entry name" value="LANC_like"/>
    <property type="match status" value="1"/>
</dbReference>
<sequence length="1079" mass="118420">MAVARRTSFAHAGNAAYSCERTPVEDSNRDGNAPAVAAWRESMLTSEETFRVRLRHSGLTEESFGERIGAGPFTPAPEAIAWTEDLAAALATPSGDITDLPITTKQFATVFPRLPFEGLLGPLLAYYEGQLSDRLAAGPEPETARRIARSLRGQLLGSLANRLLLISLRTLILELNVARVDGRLHGATPEERYDWYSRELLAEPSYLEELFSEYPVLGRSMAECGSQWTAHVAEMFNRLAADVPNLRTHQLIGLSAGDPCDIRLDLGDAHNRGRSVVLLTFRDGSRVVYKPRSMATEMLYSQVVQTVNAHGSRWPNRAMRVLERDGYGWGEFIEHAPCDSSDDVTSFYRRVGGTLANLLYLGAIDFHLENIIAAGAYPVPIDLETVFQQAPYEDDAVTAHEHAMHTLFESVLATGMLPALVFGDHRRGGVDLSGIGGGVPQKASRALPAVVDEYRDTMRIEARFPEIQDAANRPYTESGDIRPEHYTEEIVAGFNETYDIITKNSDVFSGVLGRAADIEIRHLARPTRRYGLFLTEGYHPDYLRDALDRERLFDKLWAAADTRPGLIPLVELEKLQLLHGDIPCFRTRPSGTGLDAPGYAEVPEYFTRPSIAVLRRRFRRYGPDHRDVQERIVRETMSTLATGAWQVRHRPPTEDAQIHVPEAARAAANRLAAQLADRAVLGRDDCSWIGISIDGGQEDALTYKPLGTALYDGLAGMAMMFGHAATLFEDDRYLDLAQRSAVPLLEHLEDARENGLIASSGAFDGIGGLLYALDHLEWLTCDPRYAEGIAAAAPLLLRTAQEESSPDVVGGLAGCAVVAAGLYRRHGDRRFREVAEVCAHRLMETSVEGDGTAGWKPAVKSQPLGGFSHGSAGIAWALSELAALFDSADLRELSRKAVEFDRRLFVPEEGRWRDLRLEQGIVSRRPREQAGWWCNGGVGIGLSRLLLSRGEPEQELLEEARVALETTHDGGFGQNHSLCHGDLGNLELFTLAARVLPDEAEATRWRRAGERIAQAALGRIEETGVRSGVPGAAVDVPGMMIGTAGVCMGLMRLAAPERTPSVLWLEFPASPEEPAPLVG</sequence>
<comment type="caution">
    <text evidence="3">The sequence shown here is derived from an EMBL/GenBank/DDBJ whole genome shotgun (WGS) entry which is preliminary data.</text>
</comment>
<dbReference type="SMART" id="SM01260">
    <property type="entry name" value="LANC_like"/>
    <property type="match status" value="1"/>
</dbReference>
<dbReference type="InterPro" id="IPR025410">
    <property type="entry name" value="Lant_dehyd"/>
</dbReference>
<evidence type="ECO:0000313" key="3">
    <source>
        <dbReference type="EMBL" id="TPQ23472.1"/>
    </source>
</evidence>
<dbReference type="AlphaFoldDB" id="A0A505DQN0"/>
<dbReference type="RefSeq" id="WP_119099048.1">
    <property type="nucleotide sequence ID" value="NZ_QXMJ01000047.1"/>
</dbReference>
<feature type="binding site" evidence="1">
    <location>
        <position position="934"/>
    </location>
    <ligand>
        <name>Zn(2+)</name>
        <dbReference type="ChEBI" id="CHEBI:29105"/>
    </ligand>
</feature>
<keyword evidence="1" id="KW-0479">Metal-binding</keyword>
<dbReference type="PROSITE" id="PS51257">
    <property type="entry name" value="PROKAR_LIPOPROTEIN"/>
    <property type="match status" value="1"/>
</dbReference>
<evidence type="ECO:0000259" key="2">
    <source>
        <dbReference type="Pfam" id="PF13575"/>
    </source>
</evidence>